<dbReference type="Proteomes" id="UP000681722">
    <property type="component" value="Unassembled WGS sequence"/>
</dbReference>
<keyword evidence="4" id="KW-1185">Reference proteome</keyword>
<feature type="compositionally biased region" description="Basic and acidic residues" evidence="1">
    <location>
        <begin position="39"/>
        <end position="56"/>
    </location>
</feature>
<accession>A0A813YC12</accession>
<feature type="compositionally biased region" description="Polar residues" evidence="1">
    <location>
        <begin position="25"/>
        <end position="38"/>
    </location>
</feature>
<evidence type="ECO:0000313" key="3">
    <source>
        <dbReference type="EMBL" id="CAF3668027.1"/>
    </source>
</evidence>
<dbReference type="Proteomes" id="UP000663829">
    <property type="component" value="Unassembled WGS sequence"/>
</dbReference>
<protein>
    <submittedName>
        <fullName evidence="2">Uncharacterized protein</fullName>
    </submittedName>
</protein>
<organism evidence="2 4">
    <name type="scientific">Didymodactylos carnosus</name>
    <dbReference type="NCBI Taxonomy" id="1234261"/>
    <lineage>
        <taxon>Eukaryota</taxon>
        <taxon>Metazoa</taxon>
        <taxon>Spiralia</taxon>
        <taxon>Gnathifera</taxon>
        <taxon>Rotifera</taxon>
        <taxon>Eurotatoria</taxon>
        <taxon>Bdelloidea</taxon>
        <taxon>Philodinida</taxon>
        <taxon>Philodinidae</taxon>
        <taxon>Didymodactylos</taxon>
    </lineage>
</organism>
<feature type="region of interest" description="Disordered" evidence="1">
    <location>
        <begin position="24"/>
        <end position="56"/>
    </location>
</feature>
<dbReference type="OrthoDB" id="2499658at2759"/>
<comment type="caution">
    <text evidence="2">The sequence shown here is derived from an EMBL/GenBank/DDBJ whole genome shotgun (WGS) entry which is preliminary data.</text>
</comment>
<sequence>MGDNSQDIMTLDYDLPTVIIEGDNSAKSDTVVNDGSTTDPREDNDSSNDNRGKAFNAKVEDYKNGLSLSMREKSMISYRYASRIINALKHETAGKKVGIDCKFHSWSQLTASDEKTSSPVLSQHQSPPSTPNLISNFGEEATDSCIINTTDLLTVTVTAAYDDNILQSIQDTAPSSNTNNADSLFDQTDLSNLGDDSSRHAVIRQQAAASYLLNAQKQIIARNTHVKNLSDNCKIGDYYGLQIDKVDRTNIDAKICVLLLKKNLSAVPQELVDLKTDGMKNISMITASKLYVRGATNGVTCSCKGGCKNKQCAYKKNGVFCSTKCHKSNASCQNQEN</sequence>
<dbReference type="EMBL" id="CAJNOQ010001267">
    <property type="protein sequence ID" value="CAF0881955.1"/>
    <property type="molecule type" value="Genomic_DNA"/>
</dbReference>
<dbReference type="AlphaFoldDB" id="A0A813YC12"/>
<evidence type="ECO:0000313" key="4">
    <source>
        <dbReference type="Proteomes" id="UP000663829"/>
    </source>
</evidence>
<name>A0A813YC12_9BILA</name>
<gene>
    <name evidence="2" type="ORF">GPM918_LOCUS7660</name>
    <name evidence="3" type="ORF">SRO942_LOCUS7660</name>
</gene>
<proteinExistence type="predicted"/>
<reference evidence="2" key="1">
    <citation type="submission" date="2021-02" db="EMBL/GenBank/DDBJ databases">
        <authorList>
            <person name="Nowell W R."/>
        </authorList>
    </citation>
    <scope>NUCLEOTIDE SEQUENCE</scope>
</reference>
<dbReference type="EMBL" id="CAJOBC010001267">
    <property type="protein sequence ID" value="CAF3668027.1"/>
    <property type="molecule type" value="Genomic_DNA"/>
</dbReference>
<evidence type="ECO:0000256" key="1">
    <source>
        <dbReference type="SAM" id="MobiDB-lite"/>
    </source>
</evidence>
<evidence type="ECO:0000313" key="2">
    <source>
        <dbReference type="EMBL" id="CAF0881955.1"/>
    </source>
</evidence>